<feature type="transmembrane region" description="Helical" evidence="1">
    <location>
        <begin position="174"/>
        <end position="194"/>
    </location>
</feature>
<keyword evidence="1" id="KW-1133">Transmembrane helix</keyword>
<keyword evidence="3" id="KW-1185">Reference proteome</keyword>
<keyword evidence="1" id="KW-0812">Transmembrane</keyword>
<reference evidence="2" key="1">
    <citation type="submission" date="2021-03" db="EMBL/GenBank/DDBJ databases">
        <authorList>
            <person name="Tagirdzhanova G."/>
        </authorList>
    </citation>
    <scope>NUCLEOTIDE SEQUENCE</scope>
</reference>
<protein>
    <submittedName>
        <fullName evidence="2">Uncharacterized protein</fullName>
    </submittedName>
</protein>
<sequence>MHIRDNLETVKSQWHAASDIFPLLLIIGPDIVRQALAQLTGAPLVPVAFSFGWVAYSVNALSAVIGGGRLMPPAEESLVLINSKGHTRSNTSWLLCELYRDYEHRANRETSTAASSHALPRTKRKSTLRESITKYITRTHEKLTEVVKLNRSSLRIGIFEPDSSYTPCKPRKDWVFYVGCCTIILQHIIAFLPWILYGDYFAFLVTAAGTLSILICSMSPQWRLEKYGLGVRAGSTISILRGNGSHHVMVVLGKDHTQQSGLDLEILASSLDELIPSRISQSIGVFVAALSVALLITTTGIKDNTRYLMAVGGLGMLQNILTAGVKRSPGSLGIHLKFLTTISEHNIASTLRAAEQEYTGVGLSLVNIFFPGGMRVSDVDMAFWNSAKANVRASKASMYPFPFLLPGSSRSLIKKCFFLCLCYADASIASMLRGLISNGSLSRFRVVLKTVYAMKADDEEQSFAFMKLPDLVQYVILTQTDLVPKGSVPIQIVSRSRVGQNDQFIGPPELINNATLAERLTLVIDFSFLNDDYTGSDDDPEDTWEAYQNIAGAFKHKERLFKDFFLHLASPGLYSYEDDIVRWTRERELEKLAMNDKDYDSTLRGKYRQRWLDESSGPRMFFRHFLQSVDLGHLDDQDAEVRKGILDETIIDHYQDFPYTESHVCVGHS</sequence>
<evidence type="ECO:0000313" key="3">
    <source>
        <dbReference type="Proteomes" id="UP000664169"/>
    </source>
</evidence>
<feature type="transmembrane region" description="Helical" evidence="1">
    <location>
        <begin position="200"/>
        <end position="218"/>
    </location>
</feature>
<feature type="transmembrane region" description="Helical" evidence="1">
    <location>
        <begin position="283"/>
        <end position="301"/>
    </location>
</feature>
<evidence type="ECO:0000313" key="2">
    <source>
        <dbReference type="EMBL" id="CAF9921554.1"/>
    </source>
</evidence>
<dbReference type="Proteomes" id="UP000664169">
    <property type="component" value="Unassembled WGS sequence"/>
</dbReference>
<proteinExistence type="predicted"/>
<evidence type="ECO:0000256" key="1">
    <source>
        <dbReference type="SAM" id="Phobius"/>
    </source>
</evidence>
<keyword evidence="1" id="KW-0472">Membrane</keyword>
<dbReference type="AlphaFoldDB" id="A0A8H3FDH2"/>
<comment type="caution">
    <text evidence="2">The sequence shown here is derived from an EMBL/GenBank/DDBJ whole genome shotgun (WGS) entry which is preliminary data.</text>
</comment>
<organism evidence="2 3">
    <name type="scientific">Gomphillus americanus</name>
    <dbReference type="NCBI Taxonomy" id="1940652"/>
    <lineage>
        <taxon>Eukaryota</taxon>
        <taxon>Fungi</taxon>
        <taxon>Dikarya</taxon>
        <taxon>Ascomycota</taxon>
        <taxon>Pezizomycotina</taxon>
        <taxon>Lecanoromycetes</taxon>
        <taxon>OSLEUM clade</taxon>
        <taxon>Ostropomycetidae</taxon>
        <taxon>Ostropales</taxon>
        <taxon>Graphidaceae</taxon>
        <taxon>Gomphilloideae</taxon>
        <taxon>Gomphillus</taxon>
    </lineage>
</organism>
<dbReference type="EMBL" id="CAJPDQ010000017">
    <property type="protein sequence ID" value="CAF9921554.1"/>
    <property type="molecule type" value="Genomic_DNA"/>
</dbReference>
<name>A0A8H3FDH2_9LECA</name>
<gene>
    <name evidence="2" type="ORF">GOMPHAMPRED_002319</name>
</gene>
<dbReference type="OrthoDB" id="1937642at2759"/>
<accession>A0A8H3FDH2</accession>